<evidence type="ECO:0000313" key="2">
    <source>
        <dbReference type="EMBL" id="MFC0208743.1"/>
    </source>
</evidence>
<evidence type="ECO:0000313" key="3">
    <source>
        <dbReference type="Proteomes" id="UP001589755"/>
    </source>
</evidence>
<proteinExistence type="predicted"/>
<comment type="caution">
    <text evidence="2">The sequence shown here is derived from an EMBL/GenBank/DDBJ whole genome shotgun (WGS) entry which is preliminary data.</text>
</comment>
<sequence>MAWKSAQVPTWPSDRPMLSWCAATRATYRKMAQNLIWETGYNAIAIPMAAGITFGTGFLMRPAVGAVLMSKSTIIVAIDAQLLRFYCKAA</sequence>
<protein>
    <submittedName>
        <fullName evidence="2">Uncharacterized protein</fullName>
    </submittedName>
</protein>
<dbReference type="PANTHER" id="PTHR43520">
    <property type="entry name" value="ATP7, ISOFORM B"/>
    <property type="match status" value="1"/>
</dbReference>
<name>A0ABV6D7X3_9HYPH</name>
<gene>
    <name evidence="2" type="ORF">ACFFJ2_10065</name>
</gene>
<dbReference type="Proteomes" id="UP001589755">
    <property type="component" value="Unassembled WGS sequence"/>
</dbReference>
<accession>A0ABV6D7X3</accession>
<dbReference type="EMBL" id="JBHLXD010000014">
    <property type="protein sequence ID" value="MFC0208743.1"/>
    <property type="molecule type" value="Genomic_DNA"/>
</dbReference>
<dbReference type="PANTHER" id="PTHR43520:SF8">
    <property type="entry name" value="P-TYPE CU(+) TRANSPORTER"/>
    <property type="match status" value="1"/>
</dbReference>
<organism evidence="2 3">
    <name type="scientific">Chelativorans intermedius</name>
    <dbReference type="NCBI Taxonomy" id="515947"/>
    <lineage>
        <taxon>Bacteria</taxon>
        <taxon>Pseudomonadati</taxon>
        <taxon>Pseudomonadota</taxon>
        <taxon>Alphaproteobacteria</taxon>
        <taxon>Hyphomicrobiales</taxon>
        <taxon>Phyllobacteriaceae</taxon>
        <taxon>Chelativorans</taxon>
    </lineage>
</organism>
<evidence type="ECO:0000256" key="1">
    <source>
        <dbReference type="ARBA" id="ARBA00022967"/>
    </source>
</evidence>
<dbReference type="RefSeq" id="WP_378074641.1">
    <property type="nucleotide sequence ID" value="NZ_JAODNW010000022.1"/>
</dbReference>
<reference evidence="2 3" key="1">
    <citation type="submission" date="2024-09" db="EMBL/GenBank/DDBJ databases">
        <authorList>
            <person name="Sun Q."/>
            <person name="Mori K."/>
        </authorList>
    </citation>
    <scope>NUCLEOTIDE SEQUENCE [LARGE SCALE GENOMIC DNA]</scope>
    <source>
        <strain evidence="2 3">CCM 8543</strain>
    </source>
</reference>
<keyword evidence="3" id="KW-1185">Reference proteome</keyword>
<keyword evidence="1" id="KW-1278">Translocase</keyword>